<evidence type="ECO:0000256" key="1">
    <source>
        <dbReference type="SAM" id="MobiDB-lite"/>
    </source>
</evidence>
<comment type="caution">
    <text evidence="2">The sequence shown here is derived from an EMBL/GenBank/DDBJ whole genome shotgun (WGS) entry which is preliminary data.</text>
</comment>
<feature type="region of interest" description="Disordered" evidence="1">
    <location>
        <begin position="1"/>
        <end position="27"/>
    </location>
</feature>
<name>A0A0F9TH07_9ZZZZ</name>
<organism evidence="2">
    <name type="scientific">marine sediment metagenome</name>
    <dbReference type="NCBI Taxonomy" id="412755"/>
    <lineage>
        <taxon>unclassified sequences</taxon>
        <taxon>metagenomes</taxon>
        <taxon>ecological metagenomes</taxon>
    </lineage>
</organism>
<reference evidence="2" key="1">
    <citation type="journal article" date="2015" name="Nature">
        <title>Complex archaea that bridge the gap between prokaryotes and eukaryotes.</title>
        <authorList>
            <person name="Spang A."/>
            <person name="Saw J.H."/>
            <person name="Jorgensen S.L."/>
            <person name="Zaremba-Niedzwiedzka K."/>
            <person name="Martijn J."/>
            <person name="Lind A.E."/>
            <person name="van Eijk R."/>
            <person name="Schleper C."/>
            <person name="Guy L."/>
            <person name="Ettema T.J."/>
        </authorList>
    </citation>
    <scope>NUCLEOTIDE SEQUENCE</scope>
</reference>
<dbReference type="EMBL" id="LAZR01000330">
    <property type="protein sequence ID" value="KKN74187.1"/>
    <property type="molecule type" value="Genomic_DNA"/>
</dbReference>
<evidence type="ECO:0000313" key="2">
    <source>
        <dbReference type="EMBL" id="KKN74187.1"/>
    </source>
</evidence>
<gene>
    <name evidence="2" type="ORF">LCGC14_0392730</name>
</gene>
<dbReference type="AlphaFoldDB" id="A0A0F9TH07"/>
<protein>
    <submittedName>
        <fullName evidence="2">Uncharacterized protein</fullName>
    </submittedName>
</protein>
<sequence length="62" mass="6827">MTRIPEFVEELQGRPASREAVDTSTGQSVGTTITYITAAKLEQIVICYEETVVCHNGELVLK</sequence>
<accession>A0A0F9TH07</accession>
<proteinExistence type="predicted"/>